<dbReference type="RefSeq" id="WP_185906386.1">
    <property type="nucleotide sequence ID" value="NZ_JACMSE010000020.1"/>
</dbReference>
<protein>
    <recommendedName>
        <fullName evidence="3">Bro-N domain-containing protein</fullName>
    </recommendedName>
</protein>
<evidence type="ECO:0000313" key="2">
    <source>
        <dbReference type="Proteomes" id="UP000587396"/>
    </source>
</evidence>
<accession>A0A842JN98</accession>
<comment type="caution">
    <text evidence="1">The sequence shown here is derived from an EMBL/GenBank/DDBJ whole genome shotgun (WGS) entry which is preliminary data.</text>
</comment>
<name>A0A842JN98_9ACTN</name>
<dbReference type="AlphaFoldDB" id="A0A842JN98"/>
<evidence type="ECO:0000313" key="1">
    <source>
        <dbReference type="EMBL" id="MBC2890730.1"/>
    </source>
</evidence>
<organism evidence="1 2">
    <name type="scientific">Gordonibacter massiliensis</name>
    <name type="common">ex Traore et al. 2017</name>
    <dbReference type="NCBI Taxonomy" id="1841863"/>
    <lineage>
        <taxon>Bacteria</taxon>
        <taxon>Bacillati</taxon>
        <taxon>Actinomycetota</taxon>
        <taxon>Coriobacteriia</taxon>
        <taxon>Eggerthellales</taxon>
        <taxon>Eggerthellaceae</taxon>
        <taxon>Gordonibacter</taxon>
    </lineage>
</organism>
<sequence>MAEDEGKGRLDKLQMFEGREIRSVWVEEEEDWYFSVVDVVGVCRKAPIRGTIGKFSSTV</sequence>
<gene>
    <name evidence="1" type="ORF">H7313_15470</name>
</gene>
<evidence type="ECO:0008006" key="3">
    <source>
        <dbReference type="Google" id="ProtNLM"/>
    </source>
</evidence>
<proteinExistence type="predicted"/>
<keyword evidence="2" id="KW-1185">Reference proteome</keyword>
<reference evidence="1 2" key="1">
    <citation type="submission" date="2020-08" db="EMBL/GenBank/DDBJ databases">
        <authorList>
            <person name="Liu C."/>
            <person name="Sun Q."/>
        </authorList>
    </citation>
    <scope>NUCLEOTIDE SEQUENCE [LARGE SCALE GENOMIC DNA]</scope>
    <source>
        <strain evidence="1 2">N22</strain>
    </source>
</reference>
<dbReference type="EMBL" id="JACMSE010000020">
    <property type="protein sequence ID" value="MBC2890730.1"/>
    <property type="molecule type" value="Genomic_DNA"/>
</dbReference>
<dbReference type="Proteomes" id="UP000587396">
    <property type="component" value="Unassembled WGS sequence"/>
</dbReference>